<feature type="chain" id="PRO_5042246594" description="ShKT domain-containing protein" evidence="1">
    <location>
        <begin position="19"/>
        <end position="235"/>
    </location>
</feature>
<dbReference type="WBParaSite" id="MBELARI_LOCUS11657">
    <property type="protein sequence ID" value="MBELARI_LOCUS11657"/>
    <property type="gene ID" value="MBELARI_LOCUS11657"/>
</dbReference>
<evidence type="ECO:0000313" key="2">
    <source>
        <dbReference type="Proteomes" id="UP000887575"/>
    </source>
</evidence>
<proteinExistence type="predicted"/>
<keyword evidence="1" id="KW-0732">Signal</keyword>
<feature type="signal peptide" evidence="1">
    <location>
        <begin position="1"/>
        <end position="18"/>
    </location>
</feature>
<evidence type="ECO:0000313" key="3">
    <source>
        <dbReference type="WBParaSite" id="MBELARI_LOCUS11657"/>
    </source>
</evidence>
<protein>
    <recommendedName>
        <fullName evidence="4">ShKT domain-containing protein</fullName>
    </recommendedName>
</protein>
<evidence type="ECO:0000256" key="1">
    <source>
        <dbReference type="SAM" id="SignalP"/>
    </source>
</evidence>
<sequence>MQSLLILIVIIALHQVTAQCDPLPPAITWHATLPYIDGCPNGTTCYDTTDTYYYDSGPALQCFSDCPPVPDSITWGAVGPAFGFCDSGTICYWWNGDNQCFRMSQPIARMLRSMSLGVDLNVTSFRQGCPVGSTCYNDGGGDECYLNEEPCPNLPSNVSPTTVVGPAIGGSCALFERCNFYDSSNQCFCYDSIAAEVCHGYLMSNQCGAHMQQCAETCSACSSQSFVRATNFLDL</sequence>
<name>A0AAF3ECH7_9BILA</name>
<organism evidence="2 3">
    <name type="scientific">Mesorhabditis belari</name>
    <dbReference type="NCBI Taxonomy" id="2138241"/>
    <lineage>
        <taxon>Eukaryota</taxon>
        <taxon>Metazoa</taxon>
        <taxon>Ecdysozoa</taxon>
        <taxon>Nematoda</taxon>
        <taxon>Chromadorea</taxon>
        <taxon>Rhabditida</taxon>
        <taxon>Rhabditina</taxon>
        <taxon>Rhabditomorpha</taxon>
        <taxon>Rhabditoidea</taxon>
        <taxon>Rhabditidae</taxon>
        <taxon>Mesorhabditinae</taxon>
        <taxon>Mesorhabditis</taxon>
    </lineage>
</organism>
<evidence type="ECO:0008006" key="4">
    <source>
        <dbReference type="Google" id="ProtNLM"/>
    </source>
</evidence>
<dbReference type="AlphaFoldDB" id="A0AAF3ECH7"/>
<accession>A0AAF3ECH7</accession>
<dbReference type="Proteomes" id="UP000887575">
    <property type="component" value="Unassembled WGS sequence"/>
</dbReference>
<reference evidence="3" key="1">
    <citation type="submission" date="2024-02" db="UniProtKB">
        <authorList>
            <consortium name="WormBaseParasite"/>
        </authorList>
    </citation>
    <scope>IDENTIFICATION</scope>
</reference>
<keyword evidence="2" id="KW-1185">Reference proteome</keyword>